<feature type="region of interest" description="Disordered" evidence="2">
    <location>
        <begin position="236"/>
        <end position="267"/>
    </location>
</feature>
<evidence type="ECO:0000259" key="4">
    <source>
        <dbReference type="SMART" id="SM01362"/>
    </source>
</evidence>
<evidence type="ECO:0000313" key="5">
    <source>
        <dbReference type="EMBL" id="KAL3763462.1"/>
    </source>
</evidence>
<dbReference type="Pfam" id="PF04950">
    <property type="entry name" value="RIBIOP_C"/>
    <property type="match status" value="1"/>
</dbReference>
<feature type="compositionally biased region" description="Basic and acidic residues" evidence="2">
    <location>
        <begin position="82"/>
        <end position="94"/>
    </location>
</feature>
<keyword evidence="6" id="KW-1185">Reference proteome</keyword>
<feature type="compositionally biased region" description="Basic and acidic residues" evidence="2">
    <location>
        <begin position="313"/>
        <end position="334"/>
    </location>
</feature>
<feature type="region of interest" description="Disordered" evidence="2">
    <location>
        <begin position="567"/>
        <end position="591"/>
    </location>
</feature>
<feature type="domain" description="Ribosome biogenesis protein BMS1/TSR1 C-terminal" evidence="4">
    <location>
        <begin position="744"/>
        <end position="1045"/>
    </location>
</feature>
<feature type="compositionally biased region" description="Low complexity" evidence="2">
    <location>
        <begin position="236"/>
        <end position="266"/>
    </location>
</feature>
<feature type="compositionally biased region" description="Basic and acidic residues" evidence="2">
    <location>
        <begin position="572"/>
        <end position="585"/>
    </location>
</feature>
<organism evidence="5 6">
    <name type="scientific">Stephanodiscus triporus</name>
    <dbReference type="NCBI Taxonomy" id="2934178"/>
    <lineage>
        <taxon>Eukaryota</taxon>
        <taxon>Sar</taxon>
        <taxon>Stramenopiles</taxon>
        <taxon>Ochrophyta</taxon>
        <taxon>Bacillariophyta</taxon>
        <taxon>Coscinodiscophyceae</taxon>
        <taxon>Thalassiosirophycidae</taxon>
        <taxon>Stephanodiscales</taxon>
        <taxon>Stephanodiscaceae</taxon>
        <taxon>Stephanodiscus</taxon>
    </lineage>
</organism>
<dbReference type="InterPro" id="IPR007034">
    <property type="entry name" value="BMS1_TSR1_C"/>
</dbReference>
<feature type="region of interest" description="Disordered" evidence="2">
    <location>
        <begin position="295"/>
        <end position="377"/>
    </location>
</feature>
<sequence length="1047" mass="112063">MANHSHRAGSLRQQNKKNKRSSASKRSLGRRAGAGRVVGGSDGPRARGGKPKVGGAVVVGGGGASSSPSSDGRANRANAARQRRDASRKGKWDANRQRLAVVNSEDGVAGMSTNHRTNAIAATTMITTPTSAPPRMVGIISLSDDDDGGGGRLEELVRTVLSDAAAAVVVSSPVVTVSYDRHARGGVVALLANDSSFRRQYSDVYGYSDEDACVQGALDLCRVCDMVVFLIDGSSSSCASSSSSSSSSTDGSNNNGNGNNNNNNNNDRWDDLICDRGERILVAIKAQGLPSPVTVIVHARPPPPRAAAAATEGRGEGRGEEDRRRTTTDGDGGDRMTTMNDDDDEDEDEDKEEEEEEEEVEMDDYDAAGDDLSSTTPRVIADVSKSTRKSLLRRRAELRRYVTRLASSEFGERGGKVMEIDVVDDLSSSSSSSSSKKKNVNDDASVSALVRLICSTSARGPSWVSDAPRPYLVTDGVVGDAPPSSSSYSSSSSCPRPGVVRGVRYDPSSMELMLTGYIRGNAPLDVNRPMHVPHLGTFHVKDVRLAGVRGGGTTMSLLPPIVAAGRRSRTGRGRDGGAVDARADGCGDDEGPGMLLASSNVDERESLDMFASPDALEGEQNLIGFDEDGDRDDDDDAPGDGGRRAGGGGNVEGGKSFRPGTSRPAGWSDYQSAWLDALDGNDEEEDHGELAFALNRKSDSNKDGADTVMGDDDDEDGGVNAEERRALLAQRRKAAKGDLQFPDEVEYEEETSARDRYARYRALKSFRKSHWDPKENLPETYGAVYHFASFKATQRDVLDDVRGLEDIIKRRGWGVGVDARNNDADVMERDDSDDEEEAALARACVPPGAYVTITLEGVSPTAYAGLSPHSLLAAVSLLPHEMKVSVLHMGLSTTSSKFECGDGATASVPVKSKDVLTFRCGWRTWQSRPVFSQHNLNSDKHKFERYMPASGNGATYFAGSVFGPVSYAPCPVMMFRETAGEWGPGGVSGGGGRRELLAYGSMLGADADRIVLKRIVLTGYPTRVHKRHATVKYMFYNPEDVKSSNYP</sequence>
<comment type="caution">
    <text evidence="5">The sequence shown here is derived from an EMBL/GenBank/DDBJ whole genome shotgun (WGS) entry which is preliminary data.</text>
</comment>
<dbReference type="Proteomes" id="UP001530315">
    <property type="component" value="Unassembled WGS sequence"/>
</dbReference>
<protein>
    <submittedName>
        <fullName evidence="5">Uncharacterized protein</fullName>
    </submittedName>
</protein>
<feature type="region of interest" description="Disordered" evidence="2">
    <location>
        <begin position="692"/>
        <end position="719"/>
    </location>
</feature>
<dbReference type="PANTHER" id="PTHR12858">
    <property type="entry name" value="RIBOSOME BIOGENESIS PROTEIN"/>
    <property type="match status" value="1"/>
</dbReference>
<dbReference type="InterPro" id="IPR012948">
    <property type="entry name" value="AARP2CN"/>
</dbReference>
<evidence type="ECO:0000313" key="6">
    <source>
        <dbReference type="Proteomes" id="UP001530315"/>
    </source>
</evidence>
<comment type="similarity">
    <text evidence="1">Belongs to the TRAFAC class translation factor GTPase superfamily. Bms1-like GTPase family. TSR1 subfamily.</text>
</comment>
<evidence type="ECO:0000259" key="3">
    <source>
        <dbReference type="SMART" id="SM00785"/>
    </source>
</evidence>
<feature type="compositionally biased region" description="Acidic residues" evidence="2">
    <location>
        <begin position="340"/>
        <end position="369"/>
    </location>
</feature>
<dbReference type="Pfam" id="PF08142">
    <property type="entry name" value="AARP2CN"/>
    <property type="match status" value="1"/>
</dbReference>
<proteinExistence type="inferred from homology"/>
<evidence type="ECO:0000256" key="1">
    <source>
        <dbReference type="ARBA" id="ARBA00038288"/>
    </source>
</evidence>
<dbReference type="SMART" id="SM01362">
    <property type="entry name" value="DUF663"/>
    <property type="match status" value="1"/>
</dbReference>
<feature type="domain" description="AARP2CN" evidence="3">
    <location>
        <begin position="445"/>
        <end position="548"/>
    </location>
</feature>
<dbReference type="SMART" id="SM00785">
    <property type="entry name" value="AARP2CN"/>
    <property type="match status" value="1"/>
</dbReference>
<name>A0ABD3MMN6_9STRA</name>
<gene>
    <name evidence="5" type="ORF">ACHAW5_002714</name>
</gene>
<feature type="region of interest" description="Disordered" evidence="2">
    <location>
        <begin position="1"/>
        <end position="94"/>
    </location>
</feature>
<feature type="region of interest" description="Disordered" evidence="2">
    <location>
        <begin position="623"/>
        <end position="668"/>
    </location>
</feature>
<feature type="compositionally biased region" description="Basic residues" evidence="2">
    <location>
        <begin position="1"/>
        <end position="29"/>
    </location>
</feature>
<dbReference type="InterPro" id="IPR039761">
    <property type="entry name" value="Bms1/Tsr1"/>
</dbReference>
<dbReference type="PANTHER" id="PTHR12858:SF1">
    <property type="entry name" value="PRE-RRNA-PROCESSING PROTEIN TSR1 HOMOLOG"/>
    <property type="match status" value="1"/>
</dbReference>
<dbReference type="AlphaFoldDB" id="A0ABD3MMN6"/>
<feature type="compositionally biased region" description="Acidic residues" evidence="2">
    <location>
        <begin position="625"/>
        <end position="638"/>
    </location>
</feature>
<evidence type="ECO:0000256" key="2">
    <source>
        <dbReference type="SAM" id="MobiDB-lite"/>
    </source>
</evidence>
<accession>A0ABD3MMN6</accession>
<feature type="compositionally biased region" description="Low complexity" evidence="2">
    <location>
        <begin position="65"/>
        <end position="80"/>
    </location>
</feature>
<dbReference type="EMBL" id="JALLAZ020001801">
    <property type="protein sequence ID" value="KAL3763462.1"/>
    <property type="molecule type" value="Genomic_DNA"/>
</dbReference>
<reference evidence="5 6" key="1">
    <citation type="submission" date="2024-10" db="EMBL/GenBank/DDBJ databases">
        <title>Updated reference genomes for cyclostephanoid diatoms.</title>
        <authorList>
            <person name="Roberts W.R."/>
            <person name="Alverson A.J."/>
        </authorList>
    </citation>
    <scope>NUCLEOTIDE SEQUENCE [LARGE SCALE GENOMIC DNA]</scope>
    <source>
        <strain evidence="5 6">AJA276-08</strain>
    </source>
</reference>
<feature type="compositionally biased region" description="Basic and acidic residues" evidence="2">
    <location>
        <begin position="696"/>
        <end position="705"/>
    </location>
</feature>